<keyword evidence="10" id="KW-0812">Transmembrane</keyword>
<gene>
    <name evidence="12" type="ORF">MNAB215_5195</name>
</gene>
<dbReference type="PANTHER" id="PTHR43289:SF6">
    <property type="entry name" value="SERINE_THREONINE-PROTEIN KINASE NEKL-3"/>
    <property type="match status" value="1"/>
</dbReference>
<evidence type="ECO:0000256" key="10">
    <source>
        <dbReference type="SAM" id="Phobius"/>
    </source>
</evidence>
<feature type="region of interest" description="Disordered" evidence="9">
    <location>
        <begin position="49"/>
        <end position="69"/>
    </location>
</feature>
<dbReference type="InterPro" id="IPR000719">
    <property type="entry name" value="Prot_kinase_dom"/>
</dbReference>
<keyword evidence="10" id="KW-1133">Transmembrane helix</keyword>
<dbReference type="GO" id="GO:0004674">
    <property type="term" value="F:protein serine/threonine kinase activity"/>
    <property type="evidence" value="ECO:0007669"/>
    <property type="project" value="UniProtKB-KW"/>
</dbReference>
<dbReference type="EC" id="2.7.11.1" evidence="1"/>
<protein>
    <recommendedName>
        <fullName evidence="1">non-specific serine/threonine protein kinase</fullName>
        <ecNumber evidence="1">2.7.11.1</ecNumber>
    </recommendedName>
</protein>
<evidence type="ECO:0000256" key="8">
    <source>
        <dbReference type="ARBA" id="ARBA00048679"/>
    </source>
</evidence>
<evidence type="ECO:0000256" key="5">
    <source>
        <dbReference type="ARBA" id="ARBA00022777"/>
    </source>
</evidence>
<dbReference type="InterPro" id="IPR011009">
    <property type="entry name" value="Kinase-like_dom_sf"/>
</dbReference>
<dbReference type="PROSITE" id="PS00108">
    <property type="entry name" value="PROTEIN_KINASE_ST"/>
    <property type="match status" value="1"/>
</dbReference>
<keyword evidence="4" id="KW-0547">Nucleotide-binding</keyword>
<evidence type="ECO:0000256" key="7">
    <source>
        <dbReference type="ARBA" id="ARBA00047899"/>
    </source>
</evidence>
<proteinExistence type="predicted"/>
<accession>A0A2U3PGS7</accession>
<keyword evidence="13" id="KW-1185">Reference proteome</keyword>
<evidence type="ECO:0000313" key="13">
    <source>
        <dbReference type="Proteomes" id="UP000240424"/>
    </source>
</evidence>
<dbReference type="Gene3D" id="3.30.200.20">
    <property type="entry name" value="Phosphorylase Kinase, domain 1"/>
    <property type="match status" value="1"/>
</dbReference>
<dbReference type="PROSITE" id="PS50011">
    <property type="entry name" value="PROTEIN_KINASE_DOM"/>
    <property type="match status" value="1"/>
</dbReference>
<name>A0A2U3PGS7_9MYCO</name>
<dbReference type="AlphaFoldDB" id="A0A2U3PGS7"/>
<dbReference type="InterPro" id="IPR008271">
    <property type="entry name" value="Ser/Thr_kinase_AS"/>
</dbReference>
<evidence type="ECO:0000256" key="6">
    <source>
        <dbReference type="ARBA" id="ARBA00022840"/>
    </source>
</evidence>
<keyword evidence="6" id="KW-0067">ATP-binding</keyword>
<sequence length="687" mass="73132">MDERQGQPRRLSAGRLLSNPRLARGALRAGFQSLPSATVAHLFHRVPPVNPIPGPEQPVADEDRGEDATSGVMANGASFAGYTILRPLGAGGMAEVYLALHPRLPRRDVIKVLAEAVTADPEFRERFNREADLAATLWHPHVVGVHDRGEFNGHLWISMDYVEGTDAARLVKERHQDGMPIHEVSAIVQAMASALDYAHDRGLLHRDVKPANILLTHPEDGDRRIVLADFGVARHLGDISGITETNVAVGTVAYAAPEQLTGANIDGRADQYALAATAFHLLTGAPPFQHSNPIAVISQHLHADPPRLSDFRPELAHLDEVFFKALAKQPEDRFERCRAFAAAVNDELDATSESGRGTRAIAPHRRRGVRGLVGAVNHRYSTRTRWATALVCAVLIAVAATWSVLYSFQPDTSQTNPALASKPAAAAPSAAPGRPGGPTLNGTYQLTYDQSKQTTNGVPIRQDGTDSNWWAFRSACTANGCAATGTQLDDATHKVASTADGGQSNTLRFVAGYWQGAPQQERLGCVQPSGQVRATQQETVAWSLAPQADGTLRGTETRTVTSNECGAQGAVVRTPVVATRAGDAPAGLTLADPTQILNASTTPAHPTPAVLGGLCSDVNKLAYDPTNNEQVVCEGNAWAKAPTTAGVHAVGSSCDRPGTPVFAMSTSNDGYLLQCDPVSRTWIRPAG</sequence>
<dbReference type="SMART" id="SM00220">
    <property type="entry name" value="S_TKc"/>
    <property type="match status" value="1"/>
</dbReference>
<dbReference type="GO" id="GO:0005524">
    <property type="term" value="F:ATP binding"/>
    <property type="evidence" value="ECO:0007669"/>
    <property type="project" value="UniProtKB-KW"/>
</dbReference>
<comment type="catalytic activity">
    <reaction evidence="7">
        <text>L-threonyl-[protein] + ATP = O-phospho-L-threonyl-[protein] + ADP + H(+)</text>
        <dbReference type="Rhea" id="RHEA:46608"/>
        <dbReference type="Rhea" id="RHEA-COMP:11060"/>
        <dbReference type="Rhea" id="RHEA-COMP:11605"/>
        <dbReference type="ChEBI" id="CHEBI:15378"/>
        <dbReference type="ChEBI" id="CHEBI:30013"/>
        <dbReference type="ChEBI" id="CHEBI:30616"/>
        <dbReference type="ChEBI" id="CHEBI:61977"/>
        <dbReference type="ChEBI" id="CHEBI:456216"/>
        <dbReference type="EC" id="2.7.11.1"/>
    </reaction>
</comment>
<dbReference type="Pfam" id="PF00069">
    <property type="entry name" value="Pkinase"/>
    <property type="match status" value="1"/>
</dbReference>
<evidence type="ECO:0000256" key="4">
    <source>
        <dbReference type="ARBA" id="ARBA00022741"/>
    </source>
</evidence>
<dbReference type="GO" id="GO:0080090">
    <property type="term" value="P:regulation of primary metabolic process"/>
    <property type="evidence" value="ECO:0007669"/>
    <property type="project" value="UniProtKB-ARBA"/>
</dbReference>
<dbReference type="STRING" id="1841861.GCA_900157365_03515"/>
<evidence type="ECO:0000256" key="9">
    <source>
        <dbReference type="SAM" id="MobiDB-lite"/>
    </source>
</evidence>
<reference evidence="12 13" key="1">
    <citation type="submission" date="2017-01" db="EMBL/GenBank/DDBJ databases">
        <authorList>
            <consortium name="Urmite Genomes"/>
        </authorList>
    </citation>
    <scope>NUCLEOTIDE SEQUENCE [LARGE SCALE GENOMIC DNA]</scope>
    <source>
        <strain evidence="12 13">AB215</strain>
    </source>
</reference>
<feature type="compositionally biased region" description="Low complexity" evidence="9">
    <location>
        <begin position="417"/>
        <end position="433"/>
    </location>
</feature>
<evidence type="ECO:0000256" key="3">
    <source>
        <dbReference type="ARBA" id="ARBA00022679"/>
    </source>
</evidence>
<dbReference type="Gene3D" id="1.10.510.10">
    <property type="entry name" value="Transferase(Phosphotransferase) domain 1"/>
    <property type="match status" value="1"/>
</dbReference>
<dbReference type="FunFam" id="3.30.200.20:FF:000035">
    <property type="entry name" value="Serine/threonine protein kinase Stk1"/>
    <property type="match status" value="1"/>
</dbReference>
<keyword evidence="10" id="KW-0472">Membrane</keyword>
<keyword evidence="5" id="KW-0418">Kinase</keyword>
<keyword evidence="3" id="KW-0808">Transferase</keyword>
<dbReference type="Proteomes" id="UP000240424">
    <property type="component" value="Unassembled WGS sequence"/>
</dbReference>
<comment type="catalytic activity">
    <reaction evidence="8">
        <text>L-seryl-[protein] + ATP = O-phospho-L-seryl-[protein] + ADP + H(+)</text>
        <dbReference type="Rhea" id="RHEA:17989"/>
        <dbReference type="Rhea" id="RHEA-COMP:9863"/>
        <dbReference type="Rhea" id="RHEA-COMP:11604"/>
        <dbReference type="ChEBI" id="CHEBI:15378"/>
        <dbReference type="ChEBI" id="CHEBI:29999"/>
        <dbReference type="ChEBI" id="CHEBI:30616"/>
        <dbReference type="ChEBI" id="CHEBI:83421"/>
        <dbReference type="ChEBI" id="CHEBI:456216"/>
        <dbReference type="EC" id="2.7.11.1"/>
    </reaction>
</comment>
<dbReference type="SUPFAM" id="SSF56112">
    <property type="entry name" value="Protein kinase-like (PK-like)"/>
    <property type="match status" value="1"/>
</dbReference>
<dbReference type="RefSeq" id="WP_077081320.1">
    <property type="nucleotide sequence ID" value="NZ_FUEZ01000004.1"/>
</dbReference>
<organism evidence="12 13">
    <name type="scientific">Mycobacterium numidiamassiliense</name>
    <dbReference type="NCBI Taxonomy" id="1841861"/>
    <lineage>
        <taxon>Bacteria</taxon>
        <taxon>Bacillati</taxon>
        <taxon>Actinomycetota</taxon>
        <taxon>Actinomycetes</taxon>
        <taxon>Mycobacteriales</taxon>
        <taxon>Mycobacteriaceae</taxon>
        <taxon>Mycobacterium</taxon>
    </lineage>
</organism>
<dbReference type="EMBL" id="FUEZ01000004">
    <property type="protein sequence ID" value="SPM42974.1"/>
    <property type="molecule type" value="Genomic_DNA"/>
</dbReference>
<feature type="region of interest" description="Disordered" evidence="9">
    <location>
        <begin position="416"/>
        <end position="440"/>
    </location>
</feature>
<evidence type="ECO:0000256" key="2">
    <source>
        <dbReference type="ARBA" id="ARBA00022527"/>
    </source>
</evidence>
<dbReference type="OrthoDB" id="5622056at2"/>
<feature type="domain" description="Protein kinase" evidence="11">
    <location>
        <begin position="82"/>
        <end position="348"/>
    </location>
</feature>
<feature type="transmembrane region" description="Helical" evidence="10">
    <location>
        <begin position="386"/>
        <end position="408"/>
    </location>
</feature>
<dbReference type="PANTHER" id="PTHR43289">
    <property type="entry name" value="MITOGEN-ACTIVATED PROTEIN KINASE KINASE KINASE 20-RELATED"/>
    <property type="match status" value="1"/>
</dbReference>
<evidence type="ECO:0000256" key="1">
    <source>
        <dbReference type="ARBA" id="ARBA00012513"/>
    </source>
</evidence>
<evidence type="ECO:0000259" key="11">
    <source>
        <dbReference type="PROSITE" id="PS50011"/>
    </source>
</evidence>
<dbReference type="CDD" id="cd14014">
    <property type="entry name" value="STKc_PknB_like"/>
    <property type="match status" value="1"/>
</dbReference>
<keyword evidence="2" id="KW-0723">Serine/threonine-protein kinase</keyword>
<evidence type="ECO:0000313" key="12">
    <source>
        <dbReference type="EMBL" id="SPM42974.1"/>
    </source>
</evidence>